<feature type="compositionally biased region" description="Basic and acidic residues" evidence="1">
    <location>
        <begin position="51"/>
        <end position="72"/>
    </location>
</feature>
<reference evidence="3" key="1">
    <citation type="submission" date="2011-12" db="EMBL/GenBank/DDBJ databases">
        <title>Complete sequence of Tannerella forsythia ATCC 43037.</title>
        <authorList>
            <person name="Dewhirst F."/>
            <person name="Tanner A."/>
            <person name="Izard J."/>
            <person name="Brinkac L."/>
            <person name="Durkin A.S."/>
            <person name="Hostetler J."/>
            <person name="Shetty J."/>
            <person name="Torralba M."/>
            <person name="Gill S."/>
            <person name="Nelson K."/>
        </authorList>
    </citation>
    <scope>NUCLEOTIDE SEQUENCE [LARGE SCALE GENOMIC DNA]</scope>
    <source>
        <strain evidence="3">ATCC 43037 / JCM 10827 / CCUG 33226 / KCTC 5666 / FDC 338</strain>
    </source>
</reference>
<proteinExistence type="predicted"/>
<evidence type="ECO:0000313" key="3">
    <source>
        <dbReference type="Proteomes" id="UP000005436"/>
    </source>
</evidence>
<feature type="region of interest" description="Disordered" evidence="1">
    <location>
        <begin position="51"/>
        <end position="81"/>
    </location>
</feature>
<protein>
    <submittedName>
        <fullName evidence="2">Uncharacterized protein</fullName>
    </submittedName>
</protein>
<dbReference type="HOGENOM" id="CLU_2572690_0_0_10"/>
<gene>
    <name evidence="2" type="ordered locus">BFO_0246</name>
</gene>
<dbReference type="AlphaFoldDB" id="G8UJ18"/>
<organism evidence="2 3">
    <name type="scientific">Tannerella forsythia (strain ATCC 43037 / JCM 10827 / CCUG 21028 A / KCTC 5666 / FDC 338)</name>
    <name type="common">Bacteroides forsythus</name>
    <dbReference type="NCBI Taxonomy" id="203275"/>
    <lineage>
        <taxon>Bacteria</taxon>
        <taxon>Pseudomonadati</taxon>
        <taxon>Bacteroidota</taxon>
        <taxon>Bacteroidia</taxon>
        <taxon>Bacteroidales</taxon>
        <taxon>Tannerellaceae</taxon>
        <taxon>Tannerella</taxon>
    </lineage>
</organism>
<accession>G8UJ18</accession>
<keyword evidence="3" id="KW-1185">Reference proteome</keyword>
<name>G8UJ18_TANFA</name>
<evidence type="ECO:0000313" key="2">
    <source>
        <dbReference type="EMBL" id="AEW21780.1"/>
    </source>
</evidence>
<dbReference type="EMBL" id="CP003191">
    <property type="protein sequence ID" value="AEW21780.1"/>
    <property type="molecule type" value="Genomic_DNA"/>
</dbReference>
<evidence type="ECO:0000256" key="1">
    <source>
        <dbReference type="SAM" id="MobiDB-lite"/>
    </source>
</evidence>
<dbReference type="Proteomes" id="UP000005436">
    <property type="component" value="Chromosome"/>
</dbReference>
<sequence length="81" mass="9508">MIECIRTEYFEDESFFFLGRTKISSIFATVFRRSSNNAEVAQLVEHNLAPEDKRSQPWQDECKNRQTAKENNAEVTQFTEV</sequence>
<dbReference type="KEGG" id="tfo:BFO_0246"/>
<dbReference type="STRING" id="203275.BFO_0246"/>
<dbReference type="GeneID" id="72415472"/>
<dbReference type="RefSeq" id="WP_014223715.1">
    <property type="nucleotide sequence ID" value="NC_016610.1"/>
</dbReference>